<keyword evidence="1" id="KW-0808">Transferase</keyword>
<dbReference type="AlphaFoldDB" id="A0A2K1JHW0"/>
<dbReference type="InterPro" id="IPR002213">
    <property type="entry name" value="UDP_glucos_trans"/>
</dbReference>
<accession>A0A2K1JHW0</accession>
<dbReference type="PANTHER" id="PTHR48045">
    <property type="entry name" value="UDP-GLYCOSYLTRANSFERASE 72B1"/>
    <property type="match status" value="1"/>
</dbReference>
<dbReference type="KEGG" id="ppp:112291519"/>
<evidence type="ECO:0000313" key="2">
    <source>
        <dbReference type="EMBL" id="PNR41143.1"/>
    </source>
</evidence>
<dbReference type="PaxDb" id="3218-PP1S209_111V6.1"/>
<dbReference type="OrthoDB" id="5835829at2759"/>
<dbReference type="Gene3D" id="3.40.50.2000">
    <property type="entry name" value="Glycogen Phosphorylase B"/>
    <property type="match status" value="2"/>
</dbReference>
<dbReference type="PANTHER" id="PTHR48045:SF31">
    <property type="entry name" value="UDP-GLYCOSYLTRANSFERASE 76B1-LIKE"/>
    <property type="match status" value="1"/>
</dbReference>
<dbReference type="SUPFAM" id="SSF53756">
    <property type="entry name" value="UDP-Glycosyltransferase/glycogen phosphorylase"/>
    <property type="match status" value="1"/>
</dbReference>
<evidence type="ECO:0000256" key="1">
    <source>
        <dbReference type="ARBA" id="ARBA00022679"/>
    </source>
</evidence>
<protein>
    <recommendedName>
        <fullName evidence="5">Glycosyltransferase</fullName>
    </recommendedName>
</protein>
<dbReference type="Gramene" id="Pp3c14_15170V3.2">
    <property type="protein sequence ID" value="Pp3c14_15170V3.2"/>
    <property type="gene ID" value="Pp3c14_15170"/>
</dbReference>
<proteinExistence type="predicted"/>
<dbReference type="OMA" id="DSERNEH"/>
<reference evidence="3" key="3">
    <citation type="submission" date="2020-12" db="UniProtKB">
        <authorList>
            <consortium name="EnsemblPlants"/>
        </authorList>
    </citation>
    <scope>IDENTIFICATION</scope>
</reference>
<dbReference type="Gramene" id="Pp3c14_15170V3.1">
    <property type="protein sequence ID" value="Pp3c14_15170V3.1"/>
    <property type="gene ID" value="Pp3c14_15170"/>
</dbReference>
<dbReference type="EMBL" id="ABEU02000014">
    <property type="protein sequence ID" value="PNR41143.1"/>
    <property type="molecule type" value="Genomic_DNA"/>
</dbReference>
<name>A0A2K1JHW0_PHYPA</name>
<evidence type="ECO:0000313" key="3">
    <source>
        <dbReference type="EnsemblPlants" id="Pp3c14_15170V3.1"/>
    </source>
</evidence>
<reference evidence="2 4" key="2">
    <citation type="journal article" date="2018" name="Plant J.">
        <title>The Physcomitrella patens chromosome-scale assembly reveals moss genome structure and evolution.</title>
        <authorList>
            <person name="Lang D."/>
            <person name="Ullrich K.K."/>
            <person name="Murat F."/>
            <person name="Fuchs J."/>
            <person name="Jenkins J."/>
            <person name="Haas F.B."/>
            <person name="Piednoel M."/>
            <person name="Gundlach H."/>
            <person name="Van Bel M."/>
            <person name="Meyberg R."/>
            <person name="Vives C."/>
            <person name="Morata J."/>
            <person name="Symeonidi A."/>
            <person name="Hiss M."/>
            <person name="Muchero W."/>
            <person name="Kamisugi Y."/>
            <person name="Saleh O."/>
            <person name="Blanc G."/>
            <person name="Decker E.L."/>
            <person name="van Gessel N."/>
            <person name="Grimwood J."/>
            <person name="Hayes R.D."/>
            <person name="Graham S.W."/>
            <person name="Gunter L.E."/>
            <person name="McDaniel S.F."/>
            <person name="Hoernstein S.N.W."/>
            <person name="Larsson A."/>
            <person name="Li F.W."/>
            <person name="Perroud P.F."/>
            <person name="Phillips J."/>
            <person name="Ranjan P."/>
            <person name="Rokshar D.S."/>
            <person name="Rothfels C.J."/>
            <person name="Schneider L."/>
            <person name="Shu S."/>
            <person name="Stevenson D.W."/>
            <person name="Thummler F."/>
            <person name="Tillich M."/>
            <person name="Villarreal Aguilar J.C."/>
            <person name="Widiez T."/>
            <person name="Wong G.K."/>
            <person name="Wymore A."/>
            <person name="Zhang Y."/>
            <person name="Zimmer A.D."/>
            <person name="Quatrano R.S."/>
            <person name="Mayer K.F.X."/>
            <person name="Goodstein D."/>
            <person name="Casacuberta J.M."/>
            <person name="Vandepoele K."/>
            <person name="Reski R."/>
            <person name="Cuming A.C."/>
            <person name="Tuskan G.A."/>
            <person name="Maumus F."/>
            <person name="Salse J."/>
            <person name="Schmutz J."/>
            <person name="Rensing S.A."/>
        </authorList>
    </citation>
    <scope>NUCLEOTIDE SEQUENCE [LARGE SCALE GENOMIC DNA]</scope>
    <source>
        <strain evidence="3 4">cv. Gransden 2004</strain>
    </source>
</reference>
<evidence type="ECO:0000313" key="4">
    <source>
        <dbReference type="Proteomes" id="UP000006727"/>
    </source>
</evidence>
<dbReference type="EnsemblPlants" id="Pp3c14_15170V3.1">
    <property type="protein sequence ID" value="Pp3c14_15170V3.1"/>
    <property type="gene ID" value="Pp3c14_15170"/>
</dbReference>
<reference evidence="2 4" key="1">
    <citation type="journal article" date="2008" name="Science">
        <title>The Physcomitrella genome reveals evolutionary insights into the conquest of land by plants.</title>
        <authorList>
            <person name="Rensing S."/>
            <person name="Lang D."/>
            <person name="Zimmer A."/>
            <person name="Terry A."/>
            <person name="Salamov A."/>
            <person name="Shapiro H."/>
            <person name="Nishiyama T."/>
            <person name="Perroud P.-F."/>
            <person name="Lindquist E."/>
            <person name="Kamisugi Y."/>
            <person name="Tanahashi T."/>
            <person name="Sakakibara K."/>
            <person name="Fujita T."/>
            <person name="Oishi K."/>
            <person name="Shin-I T."/>
            <person name="Kuroki Y."/>
            <person name="Toyoda A."/>
            <person name="Suzuki Y."/>
            <person name="Hashimoto A."/>
            <person name="Yamaguchi K."/>
            <person name="Sugano A."/>
            <person name="Kohara Y."/>
            <person name="Fujiyama A."/>
            <person name="Anterola A."/>
            <person name="Aoki S."/>
            <person name="Ashton N."/>
            <person name="Barbazuk W.B."/>
            <person name="Barker E."/>
            <person name="Bennetzen J."/>
            <person name="Bezanilla M."/>
            <person name="Blankenship R."/>
            <person name="Cho S.H."/>
            <person name="Dutcher S."/>
            <person name="Estelle M."/>
            <person name="Fawcett J.A."/>
            <person name="Gundlach H."/>
            <person name="Hanada K."/>
            <person name="Heyl A."/>
            <person name="Hicks K.A."/>
            <person name="Hugh J."/>
            <person name="Lohr M."/>
            <person name="Mayer K."/>
            <person name="Melkozernov A."/>
            <person name="Murata T."/>
            <person name="Nelson D."/>
            <person name="Pils B."/>
            <person name="Prigge M."/>
            <person name="Reiss B."/>
            <person name="Renner T."/>
            <person name="Rombauts S."/>
            <person name="Rushton P."/>
            <person name="Sanderfoot A."/>
            <person name="Schween G."/>
            <person name="Shiu S.-H."/>
            <person name="Stueber K."/>
            <person name="Theodoulou F.L."/>
            <person name="Tu H."/>
            <person name="Van de Peer Y."/>
            <person name="Verrier P.J."/>
            <person name="Waters E."/>
            <person name="Wood A."/>
            <person name="Yang L."/>
            <person name="Cove D."/>
            <person name="Cuming A."/>
            <person name="Hasebe M."/>
            <person name="Lucas S."/>
            <person name="Mishler D.B."/>
            <person name="Reski R."/>
            <person name="Grigoriev I."/>
            <person name="Quatrano R.S."/>
            <person name="Boore J.L."/>
        </authorList>
    </citation>
    <scope>NUCLEOTIDE SEQUENCE [LARGE SCALE GENOMIC DNA]</scope>
    <source>
        <strain evidence="3 4">cv. Gransden 2004</strain>
    </source>
</reference>
<organism evidence="2">
    <name type="scientific">Physcomitrium patens</name>
    <name type="common">Spreading-leaved earth moss</name>
    <name type="synonym">Physcomitrella patens</name>
    <dbReference type="NCBI Taxonomy" id="3218"/>
    <lineage>
        <taxon>Eukaryota</taxon>
        <taxon>Viridiplantae</taxon>
        <taxon>Streptophyta</taxon>
        <taxon>Embryophyta</taxon>
        <taxon>Bryophyta</taxon>
        <taxon>Bryophytina</taxon>
        <taxon>Bryopsida</taxon>
        <taxon>Funariidae</taxon>
        <taxon>Funariales</taxon>
        <taxon>Funariaceae</taxon>
        <taxon>Physcomitrium</taxon>
    </lineage>
</organism>
<dbReference type="Pfam" id="PF00201">
    <property type="entry name" value="UDPGT"/>
    <property type="match status" value="1"/>
</dbReference>
<dbReference type="FunFam" id="3.40.50.2000:FF:000060">
    <property type="entry name" value="Glycosyltransferase"/>
    <property type="match status" value="1"/>
</dbReference>
<gene>
    <name evidence="3" type="primary">LOC112291519</name>
    <name evidence="2" type="ORF">PHYPA_018546</name>
</gene>
<dbReference type="CDD" id="cd03784">
    <property type="entry name" value="GT1_Gtf-like"/>
    <property type="match status" value="1"/>
</dbReference>
<dbReference type="Proteomes" id="UP000006727">
    <property type="component" value="Chromosome 14"/>
</dbReference>
<sequence>MVAIKIPPEEGQPVPQPKPHVLMLTMPAPGHLLPTIALGKSLARQGIKVTCLSSGTVSVGLRRNVEDEFDQLDMTLGSVVEDPVAEPEHPTKLFSWLQKLSSEEMVEHAEAIFNGLTPRPCCFICDVFIGWAPMLEKKINLQRHFLITMSAASLAFMFAVPEFSKQGLLPRDLCSDSRKLVVPGLQTVPDSDIWEYFIKGSPFQMNEMIWVLENLTESMVNSTYLVNSCEELEPGVFEALREPIPFTGESARVLPIGPLETSFAVKDSERNEHNPLGTVALEKEQKLSGEVEQWLDNQPSGSVLYIAFGSIFSLPAEQIREVAHALEASGQRFLWILRPPETPQVMVSKQNFKDELKDLLPSGFEERTRDRGKLYSSWVMQPTVLAHPAVGLFMSHCGWNSILEAVSTCTPIIACSCFVDQHVNARFVVDIFRIGSVAKNPQGKYERGHMESVIRNMMEGEEGKAARNNVTKLNKVLRDAVSPSSGSSAKNLQQYVAEIFAMAKAQAFLQSS</sequence>
<dbReference type="GO" id="GO:0008194">
    <property type="term" value="F:UDP-glycosyltransferase activity"/>
    <property type="evidence" value="ECO:0007669"/>
    <property type="project" value="InterPro"/>
</dbReference>
<dbReference type="GeneID" id="112291519"/>
<dbReference type="EnsemblPlants" id="Pp3c14_15170V3.2">
    <property type="protein sequence ID" value="Pp3c14_15170V3.2"/>
    <property type="gene ID" value="Pp3c14_15170"/>
</dbReference>
<dbReference type="RefSeq" id="XP_024394825.1">
    <property type="nucleotide sequence ID" value="XM_024539057.2"/>
</dbReference>
<evidence type="ECO:0008006" key="5">
    <source>
        <dbReference type="Google" id="ProtNLM"/>
    </source>
</evidence>
<keyword evidence="4" id="KW-1185">Reference proteome</keyword>